<reference evidence="1 2" key="1">
    <citation type="journal article" date="2020" name="Cell">
        <title>Large-Scale Comparative Analyses of Tick Genomes Elucidate Their Genetic Diversity and Vector Capacities.</title>
        <authorList>
            <consortium name="Tick Genome and Microbiome Consortium (TIGMIC)"/>
            <person name="Jia N."/>
            <person name="Wang J."/>
            <person name="Shi W."/>
            <person name="Du L."/>
            <person name="Sun Y."/>
            <person name="Zhan W."/>
            <person name="Jiang J.F."/>
            <person name="Wang Q."/>
            <person name="Zhang B."/>
            <person name="Ji P."/>
            <person name="Bell-Sakyi L."/>
            <person name="Cui X.M."/>
            <person name="Yuan T.T."/>
            <person name="Jiang B.G."/>
            <person name="Yang W.F."/>
            <person name="Lam T.T."/>
            <person name="Chang Q.C."/>
            <person name="Ding S.J."/>
            <person name="Wang X.J."/>
            <person name="Zhu J.G."/>
            <person name="Ruan X.D."/>
            <person name="Zhao L."/>
            <person name="Wei J.T."/>
            <person name="Ye R.Z."/>
            <person name="Que T.C."/>
            <person name="Du C.H."/>
            <person name="Zhou Y.H."/>
            <person name="Cheng J.X."/>
            <person name="Dai P.F."/>
            <person name="Guo W.B."/>
            <person name="Han X.H."/>
            <person name="Huang E.J."/>
            <person name="Li L.F."/>
            <person name="Wei W."/>
            <person name="Gao Y.C."/>
            <person name="Liu J.Z."/>
            <person name="Shao H.Z."/>
            <person name="Wang X."/>
            <person name="Wang C.C."/>
            <person name="Yang T.C."/>
            <person name="Huo Q.B."/>
            <person name="Li W."/>
            <person name="Chen H.Y."/>
            <person name="Chen S.E."/>
            <person name="Zhou L.G."/>
            <person name="Ni X.B."/>
            <person name="Tian J.H."/>
            <person name="Sheng Y."/>
            <person name="Liu T."/>
            <person name="Pan Y.S."/>
            <person name="Xia L.Y."/>
            <person name="Li J."/>
            <person name="Zhao F."/>
            <person name="Cao W.C."/>
        </authorList>
    </citation>
    <scope>NUCLEOTIDE SEQUENCE [LARGE SCALE GENOMIC DNA]</scope>
    <source>
        <strain evidence="1">Iper-2018</strain>
    </source>
</reference>
<dbReference type="Proteomes" id="UP000805193">
    <property type="component" value="Unassembled WGS sequence"/>
</dbReference>
<organism evidence="1 2">
    <name type="scientific">Ixodes persulcatus</name>
    <name type="common">Taiga tick</name>
    <dbReference type="NCBI Taxonomy" id="34615"/>
    <lineage>
        <taxon>Eukaryota</taxon>
        <taxon>Metazoa</taxon>
        <taxon>Ecdysozoa</taxon>
        <taxon>Arthropoda</taxon>
        <taxon>Chelicerata</taxon>
        <taxon>Arachnida</taxon>
        <taxon>Acari</taxon>
        <taxon>Parasitiformes</taxon>
        <taxon>Ixodida</taxon>
        <taxon>Ixodoidea</taxon>
        <taxon>Ixodidae</taxon>
        <taxon>Ixodinae</taxon>
        <taxon>Ixodes</taxon>
    </lineage>
</organism>
<feature type="non-terminal residue" evidence="1">
    <location>
        <position position="1"/>
    </location>
</feature>
<evidence type="ECO:0000313" key="1">
    <source>
        <dbReference type="EMBL" id="KAG0410256.1"/>
    </source>
</evidence>
<gene>
    <name evidence="1" type="ORF">HPB47_012617</name>
</gene>
<protein>
    <submittedName>
        <fullName evidence="1">Uncharacterized protein</fullName>
    </submittedName>
</protein>
<keyword evidence="2" id="KW-1185">Reference proteome</keyword>
<feature type="non-terminal residue" evidence="1">
    <location>
        <position position="104"/>
    </location>
</feature>
<comment type="caution">
    <text evidence="1">The sequence shown here is derived from an EMBL/GenBank/DDBJ whole genome shotgun (WGS) entry which is preliminary data.</text>
</comment>
<name>A0AC60NSZ2_IXOPE</name>
<proteinExistence type="predicted"/>
<dbReference type="EMBL" id="JABSTQ010011541">
    <property type="protein sequence ID" value="KAG0410256.1"/>
    <property type="molecule type" value="Genomic_DNA"/>
</dbReference>
<accession>A0AC60NSZ2</accession>
<sequence>ACDVQTCESALLTSCFPAAVARVPKVEFKIHGVTVDSLKRDCTNADAISTCVKKLKIDGCQEEERRQLQLLKDGLRSTRNSLCHEDLYQSMEKWKPLSQRTSFE</sequence>
<evidence type="ECO:0000313" key="2">
    <source>
        <dbReference type="Proteomes" id="UP000805193"/>
    </source>
</evidence>